<dbReference type="AlphaFoldDB" id="A0AAV3RUK5"/>
<keyword evidence="4" id="KW-1185">Reference proteome</keyword>
<accession>A0AAV3RUK5</accession>
<gene>
    <name evidence="3" type="ORF">LIER_31449</name>
</gene>
<feature type="coiled-coil region" evidence="1">
    <location>
        <begin position="2"/>
        <end position="43"/>
    </location>
</feature>
<keyword evidence="1" id="KW-0175">Coiled coil</keyword>
<name>A0AAV3RUK5_LITER</name>
<evidence type="ECO:0000256" key="1">
    <source>
        <dbReference type="SAM" id="Coils"/>
    </source>
</evidence>
<evidence type="ECO:0000313" key="3">
    <source>
        <dbReference type="EMBL" id="GAA0184160.1"/>
    </source>
</evidence>
<reference evidence="3 4" key="1">
    <citation type="submission" date="2024-01" db="EMBL/GenBank/DDBJ databases">
        <title>The complete chloroplast genome sequence of Lithospermum erythrorhizon: insights into the phylogenetic relationship among Boraginaceae species and the maternal lineages of purple gromwells.</title>
        <authorList>
            <person name="Okada T."/>
            <person name="Watanabe K."/>
        </authorList>
    </citation>
    <scope>NUCLEOTIDE SEQUENCE [LARGE SCALE GENOMIC DNA]</scope>
</reference>
<proteinExistence type="predicted"/>
<dbReference type="Proteomes" id="UP001454036">
    <property type="component" value="Unassembled WGS sequence"/>
</dbReference>
<organism evidence="3 4">
    <name type="scientific">Lithospermum erythrorhizon</name>
    <name type="common">Purple gromwell</name>
    <name type="synonym">Lithospermum officinale var. erythrorhizon</name>
    <dbReference type="NCBI Taxonomy" id="34254"/>
    <lineage>
        <taxon>Eukaryota</taxon>
        <taxon>Viridiplantae</taxon>
        <taxon>Streptophyta</taxon>
        <taxon>Embryophyta</taxon>
        <taxon>Tracheophyta</taxon>
        <taxon>Spermatophyta</taxon>
        <taxon>Magnoliopsida</taxon>
        <taxon>eudicotyledons</taxon>
        <taxon>Gunneridae</taxon>
        <taxon>Pentapetalae</taxon>
        <taxon>asterids</taxon>
        <taxon>lamiids</taxon>
        <taxon>Boraginales</taxon>
        <taxon>Boraginaceae</taxon>
        <taxon>Boraginoideae</taxon>
        <taxon>Lithospermeae</taxon>
        <taxon>Lithospermum</taxon>
    </lineage>
</organism>
<dbReference type="EMBL" id="BAABME010011696">
    <property type="protein sequence ID" value="GAA0184160.1"/>
    <property type="molecule type" value="Genomic_DNA"/>
</dbReference>
<comment type="caution">
    <text evidence="3">The sequence shown here is derived from an EMBL/GenBank/DDBJ whole genome shotgun (WGS) entry which is preliminary data.</text>
</comment>
<evidence type="ECO:0000256" key="2">
    <source>
        <dbReference type="SAM" id="MobiDB-lite"/>
    </source>
</evidence>
<evidence type="ECO:0000313" key="4">
    <source>
        <dbReference type="Proteomes" id="UP001454036"/>
    </source>
</evidence>
<sequence>MVEGLKAERNNVKEEVGNLTSTVANQARRIEDLTTELTKEREAAKVADDLRATEALNQAKKESDTSLVSVAFSHSLATQKTREFLKSSQSESKFSSECAAYFATLAIDHKERFPDLITLFNEEKAGKPDWYDDLTLEGDDDAGEEESEGEEGGVDSSPAP</sequence>
<feature type="compositionally biased region" description="Acidic residues" evidence="2">
    <location>
        <begin position="131"/>
        <end position="153"/>
    </location>
</feature>
<protein>
    <submittedName>
        <fullName evidence="3">Uncharacterized protein</fullName>
    </submittedName>
</protein>
<feature type="region of interest" description="Disordered" evidence="2">
    <location>
        <begin position="128"/>
        <end position="160"/>
    </location>
</feature>